<proteinExistence type="predicted"/>
<dbReference type="PANTHER" id="PTHR48098">
    <property type="entry name" value="ENTEROCHELIN ESTERASE-RELATED"/>
    <property type="match status" value="1"/>
</dbReference>
<dbReference type="PANTHER" id="PTHR48098:SF1">
    <property type="entry name" value="DIACYLGLYCEROL ACYLTRANSFERASE_MYCOLYLTRANSFERASE AG85A"/>
    <property type="match status" value="1"/>
</dbReference>
<keyword evidence="1" id="KW-1133">Transmembrane helix</keyword>
<dbReference type="EMBL" id="FNBE01000001">
    <property type="protein sequence ID" value="SDE54149.1"/>
    <property type="molecule type" value="Genomic_DNA"/>
</dbReference>
<protein>
    <submittedName>
        <fullName evidence="2">S-formylglutathione hydrolase FrmB</fullName>
    </submittedName>
</protein>
<keyword evidence="1" id="KW-0812">Transmembrane</keyword>
<feature type="transmembrane region" description="Helical" evidence="1">
    <location>
        <begin position="96"/>
        <end position="118"/>
    </location>
</feature>
<name>A0A1G7DRK7_PSEOR</name>
<accession>A0A1G7DRK7</accession>
<dbReference type="InterPro" id="IPR029058">
    <property type="entry name" value="AB_hydrolase_fold"/>
</dbReference>
<dbReference type="RefSeq" id="WP_093074884.1">
    <property type="nucleotide sequence ID" value="NZ_FNBE01000001.1"/>
</dbReference>
<evidence type="ECO:0000313" key="2">
    <source>
        <dbReference type="EMBL" id="SDE54149.1"/>
    </source>
</evidence>
<gene>
    <name evidence="2" type="ORF">SAMN05216377_101120</name>
</gene>
<dbReference type="OrthoDB" id="3723842at2"/>
<dbReference type="STRING" id="366584.SAMN05216377_101120"/>
<organism evidence="2 3">
    <name type="scientific">Pseudonocardia oroxyli</name>
    <dbReference type="NCBI Taxonomy" id="366584"/>
    <lineage>
        <taxon>Bacteria</taxon>
        <taxon>Bacillati</taxon>
        <taxon>Actinomycetota</taxon>
        <taxon>Actinomycetes</taxon>
        <taxon>Pseudonocardiales</taxon>
        <taxon>Pseudonocardiaceae</taxon>
        <taxon>Pseudonocardia</taxon>
    </lineage>
</organism>
<reference evidence="2 3" key="1">
    <citation type="submission" date="2016-10" db="EMBL/GenBank/DDBJ databases">
        <authorList>
            <person name="de Groot N.N."/>
        </authorList>
    </citation>
    <scope>NUCLEOTIDE SEQUENCE [LARGE SCALE GENOMIC DNA]</scope>
    <source>
        <strain evidence="2 3">CGMCC 4.3143</strain>
    </source>
</reference>
<dbReference type="SUPFAM" id="SSF53474">
    <property type="entry name" value="alpha/beta-Hydrolases"/>
    <property type="match status" value="1"/>
</dbReference>
<dbReference type="InterPro" id="IPR050583">
    <property type="entry name" value="Mycobacterial_A85_antigen"/>
</dbReference>
<feature type="transmembrane region" description="Helical" evidence="1">
    <location>
        <begin position="6"/>
        <end position="26"/>
    </location>
</feature>
<sequence length="425" mass="44189">MGVSLVDGWVPLAVLGLGALAMAGLLARRGRGAVVSLLLAVLLAALTYALLNRLVVDVLQLVPEPLPTTVLVWSAVAVLAVVLAVGALIRTGVGRSVAAVLCGLVVLVACASQVNVYFSQYPTLGALLSSTEDERHFSGGTGAPSRSMTTPVVSRWRGPATGASSIVTAPIPGTRSGFTGRPAQIYLPAAYNSPNPPLLPVLVLVAGQPGGPEDWVVGGQLQELMDGVAAAHGGLAPVAVVVDPNGADSADSMCMDSTIAKADTYLSQDVPAWIEGNLGIDSNKAHWAFGGWSYGGTCALQMATMHPQIYPNFIDVAGELQPAISADHAQDVQQAFGGNEAAFDAVAPLTLLRQNRYPDVWGYFANGSEEQEVGQWTTQLSTAARQAGMTVQTQVVPDQGHSWAVPHAALPPALDWLGQRIGIRQ</sequence>
<feature type="transmembrane region" description="Helical" evidence="1">
    <location>
        <begin position="71"/>
        <end position="89"/>
    </location>
</feature>
<dbReference type="Proteomes" id="UP000198967">
    <property type="component" value="Unassembled WGS sequence"/>
</dbReference>
<keyword evidence="3" id="KW-1185">Reference proteome</keyword>
<dbReference type="Pfam" id="PF00756">
    <property type="entry name" value="Esterase"/>
    <property type="match status" value="1"/>
</dbReference>
<dbReference type="AlphaFoldDB" id="A0A1G7DRK7"/>
<evidence type="ECO:0000256" key="1">
    <source>
        <dbReference type="SAM" id="Phobius"/>
    </source>
</evidence>
<dbReference type="GO" id="GO:0016787">
    <property type="term" value="F:hydrolase activity"/>
    <property type="evidence" value="ECO:0007669"/>
    <property type="project" value="UniProtKB-KW"/>
</dbReference>
<dbReference type="GO" id="GO:0016747">
    <property type="term" value="F:acyltransferase activity, transferring groups other than amino-acyl groups"/>
    <property type="evidence" value="ECO:0007669"/>
    <property type="project" value="TreeGrafter"/>
</dbReference>
<dbReference type="InterPro" id="IPR000801">
    <property type="entry name" value="Esterase-like"/>
</dbReference>
<keyword evidence="2" id="KW-0378">Hydrolase</keyword>
<evidence type="ECO:0000313" key="3">
    <source>
        <dbReference type="Proteomes" id="UP000198967"/>
    </source>
</evidence>
<keyword evidence="1" id="KW-0472">Membrane</keyword>
<dbReference type="Gene3D" id="3.40.50.1820">
    <property type="entry name" value="alpha/beta hydrolase"/>
    <property type="match status" value="1"/>
</dbReference>
<feature type="transmembrane region" description="Helical" evidence="1">
    <location>
        <begin position="33"/>
        <end position="51"/>
    </location>
</feature>